<dbReference type="AlphaFoldDB" id="A0A3S0Y5H1"/>
<evidence type="ECO:0000313" key="2">
    <source>
        <dbReference type="Proteomes" id="UP000268857"/>
    </source>
</evidence>
<accession>A0A3S0Y5H1</accession>
<keyword evidence="2" id="KW-1185">Reference proteome</keyword>
<gene>
    <name evidence="1" type="ORF">PCC6912_14980</name>
</gene>
<evidence type="ECO:0000313" key="1">
    <source>
        <dbReference type="EMBL" id="RUR84603.1"/>
    </source>
</evidence>
<reference evidence="1 2" key="1">
    <citation type="journal article" date="2019" name="Genome Biol. Evol.">
        <title>Day and night: Metabolic profiles and evolutionary relationships of six axenic non-marine cyanobacteria.</title>
        <authorList>
            <person name="Will S.E."/>
            <person name="Henke P."/>
            <person name="Boedeker C."/>
            <person name="Huang S."/>
            <person name="Brinkmann H."/>
            <person name="Rohde M."/>
            <person name="Jarek M."/>
            <person name="Friedl T."/>
            <person name="Seufert S."/>
            <person name="Schumacher M."/>
            <person name="Overmann J."/>
            <person name="Neumann-Schaal M."/>
            <person name="Petersen J."/>
        </authorList>
    </citation>
    <scope>NUCLEOTIDE SEQUENCE [LARGE SCALE GENOMIC DNA]</scope>
    <source>
        <strain evidence="1 2">PCC 6912</strain>
    </source>
</reference>
<protein>
    <submittedName>
        <fullName evidence="1">Uncharacterized protein</fullName>
    </submittedName>
</protein>
<name>A0A3S0Y5H1_CHLFR</name>
<dbReference type="STRING" id="211165.GCA_000317285_03908"/>
<organism evidence="1 2">
    <name type="scientific">Chlorogloeopsis fritschii PCC 6912</name>
    <dbReference type="NCBI Taxonomy" id="211165"/>
    <lineage>
        <taxon>Bacteria</taxon>
        <taxon>Bacillati</taxon>
        <taxon>Cyanobacteriota</taxon>
        <taxon>Cyanophyceae</taxon>
        <taxon>Nostocales</taxon>
        <taxon>Chlorogloeopsidaceae</taxon>
        <taxon>Chlorogloeopsis</taxon>
    </lineage>
</organism>
<dbReference type="Proteomes" id="UP000268857">
    <property type="component" value="Unassembled WGS sequence"/>
</dbReference>
<dbReference type="OrthoDB" id="515405at2"/>
<sequence>MGRQSALLLLASKTAVSLEGEWLEAFWCDRCQETKWYHVQCHLSKDTPQQIRAYKASVASPELWQQAIGVLHPDGNPSVSEFTRRHARMVSHKSSKDFRTVN</sequence>
<dbReference type="EMBL" id="RSCJ01000004">
    <property type="protein sequence ID" value="RUR84603.1"/>
    <property type="molecule type" value="Genomic_DNA"/>
</dbReference>
<proteinExistence type="predicted"/>
<comment type="caution">
    <text evidence="1">The sequence shown here is derived from an EMBL/GenBank/DDBJ whole genome shotgun (WGS) entry which is preliminary data.</text>
</comment>